<dbReference type="EMBL" id="CP007145">
    <property type="protein sequence ID" value="AHJ96306.1"/>
    <property type="molecule type" value="Genomic_DNA"/>
</dbReference>
<dbReference type="RefSeq" id="WP_044001055.1">
    <property type="nucleotide sequence ID" value="NZ_CP007145.1"/>
</dbReference>
<protein>
    <submittedName>
        <fullName evidence="1">Uncharacterized protein</fullName>
    </submittedName>
</protein>
<gene>
    <name evidence="1" type="ORF">Hsw_0711</name>
</gene>
<evidence type="ECO:0000313" key="2">
    <source>
        <dbReference type="Proteomes" id="UP000019423"/>
    </source>
</evidence>
<dbReference type="STRING" id="1227739.Hsw_0711"/>
<dbReference type="PATRIC" id="fig|1227739.3.peg.964"/>
<evidence type="ECO:0000313" key="1">
    <source>
        <dbReference type="EMBL" id="AHJ96306.1"/>
    </source>
</evidence>
<organism evidence="1 2">
    <name type="scientific">Hymenobacter swuensis DY53</name>
    <dbReference type="NCBI Taxonomy" id="1227739"/>
    <lineage>
        <taxon>Bacteria</taxon>
        <taxon>Pseudomonadati</taxon>
        <taxon>Bacteroidota</taxon>
        <taxon>Cytophagia</taxon>
        <taxon>Cytophagales</taxon>
        <taxon>Hymenobacteraceae</taxon>
        <taxon>Hymenobacter</taxon>
    </lineage>
</organism>
<dbReference type="OrthoDB" id="9824862at2"/>
<name>W8F140_9BACT</name>
<dbReference type="HOGENOM" id="CLU_975824_0_0_10"/>
<accession>W8F140</accession>
<proteinExistence type="predicted"/>
<dbReference type="Proteomes" id="UP000019423">
    <property type="component" value="Chromosome"/>
</dbReference>
<sequence>MPFLAPLFVRKSWWPRLLLGALLVVLGFGACSTSEFITENASLQAPLVLRYRIQKNTRLLFSYYDTLATEVLYHGRPLLPITLCQPDSGLPTLGRLQRLPAYPARWLLRVQCLVGQEPVNIVYLLRLTTAGPRLYRVGADNSGYYSPPFNLAADTGAVWVPRTDTSGTLFDLKQLRGFPVWFPAFPDSIRGKFDEPTEVHSLAPDRRTLARLFSPDTTTSILTDNGPARRTTAHAPAVYLDERDVTTGRLHRQHLPGRVLSAENPFHNTRWQQDSQDRWHIQFIP</sequence>
<dbReference type="KEGG" id="hsw:Hsw_0711"/>
<dbReference type="AlphaFoldDB" id="W8F140"/>
<reference evidence="1 2" key="1">
    <citation type="submission" date="2014-01" db="EMBL/GenBank/DDBJ databases">
        <title>Complete genome sequence of ionizing-radiation resistance bacterium Hymenobacter swuensis DY53.</title>
        <authorList>
            <person name="Jung J.-H."/>
            <person name="Jeong S.-W."/>
            <person name="Joe M.-H."/>
            <person name="Cho y.-j."/>
            <person name="Kim M.-K."/>
            <person name="Lim S.-Y."/>
        </authorList>
    </citation>
    <scope>NUCLEOTIDE SEQUENCE [LARGE SCALE GENOMIC DNA]</scope>
    <source>
        <strain evidence="1 2">DY53</strain>
    </source>
</reference>
<keyword evidence="2" id="KW-1185">Reference proteome</keyword>